<feature type="domain" description="F-box/LRR-repeat protein 15-like leucin rich repeat" evidence="1">
    <location>
        <begin position="261"/>
        <end position="358"/>
    </location>
</feature>
<evidence type="ECO:0000313" key="2">
    <source>
        <dbReference type="EMBL" id="PWA66785.1"/>
    </source>
</evidence>
<dbReference type="InterPro" id="IPR006553">
    <property type="entry name" value="Leu-rich_rpt_Cys-con_subtyp"/>
</dbReference>
<dbReference type="PANTHER" id="PTHR13318">
    <property type="entry name" value="PARTNER OF PAIRED, ISOFORM B-RELATED"/>
    <property type="match status" value="1"/>
</dbReference>
<accession>A0A2U1MZU7</accession>
<dbReference type="Gene3D" id="3.80.10.10">
    <property type="entry name" value="Ribonuclease Inhibitor"/>
    <property type="match status" value="2"/>
</dbReference>
<dbReference type="InterPro" id="IPR057207">
    <property type="entry name" value="FBXL15_LRR"/>
</dbReference>
<evidence type="ECO:0000259" key="1">
    <source>
        <dbReference type="Pfam" id="PF25372"/>
    </source>
</evidence>
<dbReference type="STRING" id="35608.A0A2U1MZU7"/>
<evidence type="ECO:0000313" key="3">
    <source>
        <dbReference type="Proteomes" id="UP000245207"/>
    </source>
</evidence>
<dbReference type="OrthoDB" id="1553157at2759"/>
<feature type="domain" description="F-box/LRR-repeat protein 15-like leucin rich repeat" evidence="1">
    <location>
        <begin position="109"/>
        <end position="195"/>
    </location>
</feature>
<dbReference type="SMART" id="SM00367">
    <property type="entry name" value="LRR_CC"/>
    <property type="match status" value="9"/>
</dbReference>
<dbReference type="InterPro" id="IPR032675">
    <property type="entry name" value="LRR_dom_sf"/>
</dbReference>
<proteinExistence type="predicted"/>
<reference evidence="2 3" key="1">
    <citation type="journal article" date="2018" name="Mol. Plant">
        <title>The genome of Artemisia annua provides insight into the evolution of Asteraceae family and artemisinin biosynthesis.</title>
        <authorList>
            <person name="Shen Q."/>
            <person name="Zhang L."/>
            <person name="Liao Z."/>
            <person name="Wang S."/>
            <person name="Yan T."/>
            <person name="Shi P."/>
            <person name="Liu M."/>
            <person name="Fu X."/>
            <person name="Pan Q."/>
            <person name="Wang Y."/>
            <person name="Lv Z."/>
            <person name="Lu X."/>
            <person name="Zhang F."/>
            <person name="Jiang W."/>
            <person name="Ma Y."/>
            <person name="Chen M."/>
            <person name="Hao X."/>
            <person name="Li L."/>
            <person name="Tang Y."/>
            <person name="Lv G."/>
            <person name="Zhou Y."/>
            <person name="Sun X."/>
            <person name="Brodelius P.E."/>
            <person name="Rose J.K.C."/>
            <person name="Tang K."/>
        </authorList>
    </citation>
    <scope>NUCLEOTIDE SEQUENCE [LARGE SCALE GENOMIC DNA]</scope>
    <source>
        <strain evidence="3">cv. Huhao1</strain>
        <tissue evidence="2">Leaf</tissue>
    </source>
</reference>
<dbReference type="Pfam" id="PF25372">
    <property type="entry name" value="DUF7885"/>
    <property type="match status" value="2"/>
</dbReference>
<dbReference type="GO" id="GO:0019005">
    <property type="term" value="C:SCF ubiquitin ligase complex"/>
    <property type="evidence" value="ECO:0007669"/>
    <property type="project" value="TreeGrafter"/>
</dbReference>
<gene>
    <name evidence="2" type="ORF">CTI12_AA324240</name>
</gene>
<name>A0A2U1MZU7_ARTAN</name>
<sequence>MNEGEINQSPCITRLPDDPLYVIFEKLENNCDRESFGLTCHRFLDIQNLSFRCLNLGYVAHSFRTRVKTDPFILDKLLNRFKQLESLSLTNCYELSDSDLTILENYGFKLRSLYLSFCPRVTDISLNSVASGCRLLSIISLSNCSITDSGLETLTKSCKSLVEVNLAWCLSITDHGIQSLIQNCRQLKALKISWCNKIVGVGFQGCSAALAYLQVDCCAIDPMGISKILSGGGLEYLSLCNLNKCPRGHGLGAIGSGFAANLKILDLKMCTSVTDDVIISISKGCPLLQEWNLSFCDEIGYPGWESIGLYSDDLKTLHVNKCVKLCDRGLLALGNGCKRLSMLYMTECRLVTRYGIRIFKSLRADVEISKKVVSTIYPYC</sequence>
<dbReference type="EMBL" id="PKPP01003962">
    <property type="protein sequence ID" value="PWA66785.1"/>
    <property type="molecule type" value="Genomic_DNA"/>
</dbReference>
<dbReference type="SUPFAM" id="SSF52047">
    <property type="entry name" value="RNI-like"/>
    <property type="match status" value="1"/>
</dbReference>
<keyword evidence="3" id="KW-1185">Reference proteome</keyword>
<protein>
    <submittedName>
        <fullName evidence="2">RNI-like superfamily protein</fullName>
    </submittedName>
</protein>
<comment type="caution">
    <text evidence="2">The sequence shown here is derived from an EMBL/GenBank/DDBJ whole genome shotgun (WGS) entry which is preliminary data.</text>
</comment>
<dbReference type="GO" id="GO:0031146">
    <property type="term" value="P:SCF-dependent proteasomal ubiquitin-dependent protein catabolic process"/>
    <property type="evidence" value="ECO:0007669"/>
    <property type="project" value="TreeGrafter"/>
</dbReference>
<dbReference type="Proteomes" id="UP000245207">
    <property type="component" value="Unassembled WGS sequence"/>
</dbReference>
<organism evidence="2 3">
    <name type="scientific">Artemisia annua</name>
    <name type="common">Sweet wormwood</name>
    <dbReference type="NCBI Taxonomy" id="35608"/>
    <lineage>
        <taxon>Eukaryota</taxon>
        <taxon>Viridiplantae</taxon>
        <taxon>Streptophyta</taxon>
        <taxon>Embryophyta</taxon>
        <taxon>Tracheophyta</taxon>
        <taxon>Spermatophyta</taxon>
        <taxon>Magnoliopsida</taxon>
        <taxon>eudicotyledons</taxon>
        <taxon>Gunneridae</taxon>
        <taxon>Pentapetalae</taxon>
        <taxon>asterids</taxon>
        <taxon>campanulids</taxon>
        <taxon>Asterales</taxon>
        <taxon>Asteraceae</taxon>
        <taxon>Asteroideae</taxon>
        <taxon>Anthemideae</taxon>
        <taxon>Artemisiinae</taxon>
        <taxon>Artemisia</taxon>
    </lineage>
</organism>
<dbReference type="AlphaFoldDB" id="A0A2U1MZU7"/>